<dbReference type="PANTHER" id="PTHR33408">
    <property type="entry name" value="TRANSPOSASE"/>
    <property type="match status" value="1"/>
</dbReference>
<dbReference type="EMBL" id="AFZG01000041">
    <property type="protein sequence ID" value="EHL18814.1"/>
    <property type="molecule type" value="Genomic_DNA"/>
</dbReference>
<dbReference type="PANTHER" id="PTHR33408:SF2">
    <property type="entry name" value="TRANSPOSASE DDE DOMAIN-CONTAINING PROTEIN"/>
    <property type="match status" value="1"/>
</dbReference>
<dbReference type="HOGENOM" id="CLU_021293_1_3_9"/>
<dbReference type="InterPro" id="IPR008490">
    <property type="entry name" value="Transposase_InsH_N"/>
</dbReference>
<reference evidence="2 3" key="1">
    <citation type="submission" date="2011-08" db="EMBL/GenBank/DDBJ databases">
        <title>The Genome Sequence of Eubacteriaceae bacterium CM5.</title>
        <authorList>
            <consortium name="The Broad Institute Genome Sequencing Platform"/>
            <person name="Earl A."/>
            <person name="Ward D."/>
            <person name="Feldgarden M."/>
            <person name="Gevers D."/>
            <person name="Sizova M."/>
            <person name="Hazen A."/>
            <person name="Epstein S."/>
            <person name="Young S.K."/>
            <person name="Zeng Q."/>
            <person name="Gargeya S."/>
            <person name="Fitzgerald M."/>
            <person name="Haas B."/>
            <person name="Abouelleil A."/>
            <person name="Alvarado L."/>
            <person name="Arachchi H.M."/>
            <person name="Berlin A."/>
            <person name="Brown A."/>
            <person name="Chapman S.B."/>
            <person name="Chen Z."/>
            <person name="Dunbar C."/>
            <person name="Freedman E."/>
            <person name="Gearin G."/>
            <person name="Gellesch M."/>
            <person name="Goldberg J."/>
            <person name="Griggs A."/>
            <person name="Gujja S."/>
            <person name="Heiman D."/>
            <person name="Howarth C."/>
            <person name="Larson L."/>
            <person name="Lui A."/>
            <person name="MacDonald P.J.P."/>
            <person name="Montmayeur A."/>
            <person name="Murphy C."/>
            <person name="Neiman D."/>
            <person name="Pearson M."/>
            <person name="Priest M."/>
            <person name="Roberts A."/>
            <person name="Saif S."/>
            <person name="Shea T."/>
            <person name="Shenoy N."/>
            <person name="Sisk P."/>
            <person name="Stolte C."/>
            <person name="Sykes S."/>
            <person name="Wortman J."/>
            <person name="Nusbaum C."/>
            <person name="Birren B."/>
        </authorList>
    </citation>
    <scope>NUCLEOTIDE SEQUENCE [LARGE SCALE GENOMIC DNA]</scope>
    <source>
        <strain evidence="2 3">CM5</strain>
    </source>
</reference>
<gene>
    <name evidence="2" type="ORF">HMPREF9628_00500</name>
</gene>
<dbReference type="Pfam" id="PF05598">
    <property type="entry name" value="DUF772"/>
    <property type="match status" value="1"/>
</dbReference>
<evidence type="ECO:0000313" key="3">
    <source>
        <dbReference type="Proteomes" id="UP000003379"/>
    </source>
</evidence>
<comment type="caution">
    <text evidence="2">The sequence shown here is derived from an EMBL/GenBank/DDBJ whole genome shotgun (WGS) entry which is preliminary data.</text>
</comment>
<proteinExistence type="predicted"/>
<sequence>MQNIANRKSTQEIACFLWYNVIMRKQIPLTEYIIAANIMQLRLNLNIEQYIQDDGKVQLVQNIVERMNIQEIFKNDNNKGRKPSVNPITMLKVIIFCYSEGIYSTRAIEKMCKYDLRVKYILN</sequence>
<feature type="domain" description="Transposase InsH N-terminal" evidence="1">
    <location>
        <begin position="46"/>
        <end position="122"/>
    </location>
</feature>
<accession>G9XEF6</accession>
<name>G9XEF6_9FIRM</name>
<feature type="non-terminal residue" evidence="2">
    <location>
        <position position="123"/>
    </location>
</feature>
<organism evidence="2 3">
    <name type="scientific">Peptoanaerobacter stomatis</name>
    <dbReference type="NCBI Taxonomy" id="796937"/>
    <lineage>
        <taxon>Bacteria</taxon>
        <taxon>Bacillati</taxon>
        <taxon>Bacillota</taxon>
        <taxon>Clostridia</taxon>
        <taxon>Peptostreptococcales</taxon>
        <taxon>Filifactoraceae</taxon>
        <taxon>Peptoanaerobacter</taxon>
    </lineage>
</organism>
<dbReference type="AlphaFoldDB" id="G9XEF6"/>
<evidence type="ECO:0000259" key="1">
    <source>
        <dbReference type="Pfam" id="PF05598"/>
    </source>
</evidence>
<protein>
    <recommendedName>
        <fullName evidence="1">Transposase InsH N-terminal domain-containing protein</fullName>
    </recommendedName>
</protein>
<evidence type="ECO:0000313" key="2">
    <source>
        <dbReference type="EMBL" id="EHL18814.1"/>
    </source>
</evidence>
<dbReference type="Proteomes" id="UP000003379">
    <property type="component" value="Unassembled WGS sequence"/>
</dbReference>